<comment type="subcellular location">
    <subcellularLocation>
        <location evidence="1 9 10">Nucleus</location>
    </subcellularLocation>
</comment>
<dbReference type="SUPFAM" id="SSF57667">
    <property type="entry name" value="beta-beta-alpha zinc fingers"/>
    <property type="match status" value="1"/>
</dbReference>
<dbReference type="AlphaFoldDB" id="A0A4E0RM70"/>
<evidence type="ECO:0000256" key="2">
    <source>
        <dbReference type="ARBA" id="ARBA00022723"/>
    </source>
</evidence>
<dbReference type="GO" id="GO:0030619">
    <property type="term" value="F:U1 snRNA binding"/>
    <property type="evidence" value="ECO:0007669"/>
    <property type="project" value="UniProtKB-UniRule"/>
</dbReference>
<organism evidence="12 13">
    <name type="scientific">Fasciola hepatica</name>
    <name type="common">Liver fluke</name>
    <dbReference type="NCBI Taxonomy" id="6192"/>
    <lineage>
        <taxon>Eukaryota</taxon>
        <taxon>Metazoa</taxon>
        <taxon>Spiralia</taxon>
        <taxon>Lophotrochozoa</taxon>
        <taxon>Platyhelminthes</taxon>
        <taxon>Trematoda</taxon>
        <taxon>Digenea</taxon>
        <taxon>Plagiorchiida</taxon>
        <taxon>Echinostomata</taxon>
        <taxon>Echinostomatoidea</taxon>
        <taxon>Fasciolidae</taxon>
        <taxon>Fasciola</taxon>
    </lineage>
</organism>
<keyword evidence="13" id="KW-1185">Reference proteome</keyword>
<accession>A0A4E0RM70</accession>
<dbReference type="InterPro" id="IPR017340">
    <property type="entry name" value="U1_snRNP-C"/>
</dbReference>
<comment type="subunit">
    <text evidence="9">U1 snRNP is composed of the 7 core Sm proteins B/B', D1, D2, D3, E, F and G that assemble in a heptameric protein ring on the Sm site of the small nuclear RNA to form the core snRNP, and at least 3 U1 snRNP-specific proteins U1-70K, U1-A and U1-C. U1-C interacts with U1 snRNA and the 5' splice-site region of the pre-mRNA.</text>
</comment>
<dbReference type="InterPro" id="IPR000690">
    <property type="entry name" value="Matrin/U1-C_Znf_C2H2"/>
</dbReference>
<evidence type="ECO:0000313" key="12">
    <source>
        <dbReference type="EMBL" id="THD21877.1"/>
    </source>
</evidence>
<dbReference type="GO" id="GO:0030627">
    <property type="term" value="F:pre-mRNA 5'-splice site binding"/>
    <property type="evidence" value="ECO:0007669"/>
    <property type="project" value="InterPro"/>
</dbReference>
<keyword evidence="7 9" id="KW-0687">Ribonucleoprotein</keyword>
<feature type="domain" description="Matrin-type" evidence="11">
    <location>
        <begin position="4"/>
        <end position="36"/>
    </location>
</feature>
<gene>
    <name evidence="12" type="ORF">D915_007318</name>
</gene>
<dbReference type="Proteomes" id="UP000230066">
    <property type="component" value="Unassembled WGS sequence"/>
</dbReference>
<dbReference type="EMBL" id="JXXN02003173">
    <property type="protein sequence ID" value="THD21877.1"/>
    <property type="molecule type" value="Genomic_DNA"/>
</dbReference>
<dbReference type="GO" id="GO:0000243">
    <property type="term" value="C:commitment complex"/>
    <property type="evidence" value="ECO:0007669"/>
    <property type="project" value="UniProtKB-UniRule"/>
</dbReference>
<proteinExistence type="inferred from homology"/>
<evidence type="ECO:0000256" key="9">
    <source>
        <dbReference type="HAMAP-Rule" id="MF_03153"/>
    </source>
</evidence>
<comment type="similarity">
    <text evidence="9 10">Belongs to the U1 small nuclear ribonucleoprotein C family.</text>
</comment>
<evidence type="ECO:0000256" key="6">
    <source>
        <dbReference type="ARBA" id="ARBA00023242"/>
    </source>
</evidence>
<dbReference type="InterPro" id="IPR036236">
    <property type="entry name" value="Znf_C2H2_sf"/>
</dbReference>
<dbReference type="GO" id="GO:0071004">
    <property type="term" value="C:U2-type prespliceosome"/>
    <property type="evidence" value="ECO:0007669"/>
    <property type="project" value="UniProtKB-UniRule"/>
</dbReference>
<keyword evidence="6 9" id="KW-0539">Nucleus</keyword>
<reference evidence="12" key="1">
    <citation type="submission" date="2019-03" db="EMBL/GenBank/DDBJ databases">
        <title>Improved annotation for the trematode Fasciola hepatica.</title>
        <authorList>
            <person name="Choi Y.-J."/>
            <person name="Martin J."/>
            <person name="Mitreva M."/>
        </authorList>
    </citation>
    <scope>NUCLEOTIDE SEQUENCE [LARGE SCALE GENOMIC DNA]</scope>
</reference>
<dbReference type="GO" id="GO:0003729">
    <property type="term" value="F:mRNA binding"/>
    <property type="evidence" value="ECO:0007669"/>
    <property type="project" value="UniProtKB-UniRule"/>
</dbReference>
<evidence type="ECO:0000256" key="1">
    <source>
        <dbReference type="ARBA" id="ARBA00004123"/>
    </source>
</evidence>
<evidence type="ECO:0000256" key="3">
    <source>
        <dbReference type="ARBA" id="ARBA00022771"/>
    </source>
</evidence>
<evidence type="ECO:0000256" key="10">
    <source>
        <dbReference type="PIRNR" id="PIRNR037969"/>
    </source>
</evidence>
<dbReference type="InterPro" id="IPR003604">
    <property type="entry name" value="Matrin/U1-like-C_Znf_C2H2"/>
</dbReference>
<evidence type="ECO:0000313" key="13">
    <source>
        <dbReference type="Proteomes" id="UP000230066"/>
    </source>
</evidence>
<evidence type="ECO:0000256" key="5">
    <source>
        <dbReference type="ARBA" id="ARBA00022884"/>
    </source>
</evidence>
<protein>
    <recommendedName>
        <fullName evidence="9 10">U1 small nuclear ribonucleoprotein C</fullName>
        <shortName evidence="9 10">U1 snRNP C</shortName>
        <shortName evidence="9 10">U1-C</shortName>
        <shortName evidence="9 10">U1C</shortName>
    </recommendedName>
</protein>
<dbReference type="GO" id="GO:0008270">
    <property type="term" value="F:zinc ion binding"/>
    <property type="evidence" value="ECO:0007669"/>
    <property type="project" value="UniProtKB-UniRule"/>
</dbReference>
<dbReference type="Gene3D" id="3.30.160.60">
    <property type="entry name" value="Classic Zinc Finger"/>
    <property type="match status" value="1"/>
</dbReference>
<evidence type="ECO:0000256" key="8">
    <source>
        <dbReference type="ARBA" id="ARBA00046357"/>
    </source>
</evidence>
<dbReference type="PIRSF" id="PIRSF037969">
    <property type="entry name" value="U1_snRNP-C"/>
    <property type="match status" value="1"/>
</dbReference>
<dbReference type="InterPro" id="IPR013085">
    <property type="entry name" value="U1-CZ_Znf_C2H2"/>
</dbReference>
<dbReference type="PROSITE" id="PS50171">
    <property type="entry name" value="ZF_MATRIN"/>
    <property type="match status" value="1"/>
</dbReference>
<keyword evidence="5 9" id="KW-0694">RNA-binding</keyword>
<evidence type="ECO:0000259" key="11">
    <source>
        <dbReference type="PROSITE" id="PS50171"/>
    </source>
</evidence>
<evidence type="ECO:0000256" key="7">
    <source>
        <dbReference type="ARBA" id="ARBA00023274"/>
    </source>
</evidence>
<dbReference type="GO" id="GO:0005685">
    <property type="term" value="C:U1 snRNP"/>
    <property type="evidence" value="ECO:0007669"/>
    <property type="project" value="UniProtKB-UniRule"/>
</dbReference>
<dbReference type="SMART" id="SM00451">
    <property type="entry name" value="ZnF_U1"/>
    <property type="match status" value="1"/>
</dbReference>
<comment type="caution">
    <text evidence="12">The sequence shown here is derived from an EMBL/GenBank/DDBJ whole genome shotgun (WGS) entry which is preliminary data.</text>
</comment>
<dbReference type="PANTHER" id="PTHR31148:SF1">
    <property type="entry name" value="U1 SMALL NUCLEAR RIBONUCLEOPROTEIN C"/>
    <property type="match status" value="1"/>
</dbReference>
<keyword evidence="2 9" id="KW-0479">Metal-binding</keyword>
<dbReference type="GO" id="GO:0000395">
    <property type="term" value="P:mRNA 5'-splice site recognition"/>
    <property type="evidence" value="ECO:0007669"/>
    <property type="project" value="UniProtKB-UniRule"/>
</dbReference>
<keyword evidence="3 9" id="KW-0863">Zinc-finger</keyword>
<keyword evidence="4 9" id="KW-0862">Zinc</keyword>
<name>A0A4E0RM70_FASHE</name>
<comment type="subunit">
    <text evidence="8">Component of the U1 snRNP. The U1 snRNP is composed of the U1 snRNA and the 7 core Sm proteins SNRPB, SNRPD1, SNRPD2, SNRPD3, SNRPE, SNRPF and SNRPG that assemble in a heptameric protein ring on the Sm site of the small nuclear RNA to form the core snRNP, and at least 3 U1 snRNP-specific proteins SNRNP70/U1-70K, SNRPA/U1-A and SNRPC/U1-C. SNRPC/U1-C interacts with U1 snRNA and the 5' splice-site region of the pre-mRNA. Interacts (via N-terminus) with TIA1 (via C-terminus); thereby promoting spliceosomal U1 snRNP recruitment to 5' splice sites.</text>
</comment>
<sequence length="133" mass="14754">MPKYYCDYCDTFLTHDSPSVRKTHCGGRNHKDNVKEYYQKWLEEQVQKLVDHTSEAYKQGKVPPPLFGAPMGMPPPGLMAPMRYPPAALPPGYRGPPPMVAPQGMMMPPRLGAPAAVPMWHQPAAPGYGVPPR</sequence>
<dbReference type="Pfam" id="PF06220">
    <property type="entry name" value="zf-U1"/>
    <property type="match status" value="1"/>
</dbReference>
<dbReference type="GO" id="GO:0000387">
    <property type="term" value="P:spliceosomal snRNP assembly"/>
    <property type="evidence" value="ECO:0007669"/>
    <property type="project" value="UniProtKB-UniRule"/>
</dbReference>
<dbReference type="FunFam" id="3.30.160.60:FF:000059">
    <property type="entry name" value="U1 small nuclear ribonucleoprotein C"/>
    <property type="match status" value="1"/>
</dbReference>
<dbReference type="PANTHER" id="PTHR31148">
    <property type="entry name" value="U1 SMALL NUCLEAR RIBONUCLEOPROTEIN C"/>
    <property type="match status" value="1"/>
</dbReference>
<comment type="function">
    <text evidence="10">Component of the U1 snRNP, which is essential for recognition of the pre-mRNA 5' splice-site and the subsequent assembly of the spliceosome. U1-C is directly involved in initial 5' splice-site recognition for both constitutive and regulated alternative splicing. The interaction with the 5' splice-site seems to precede base-pairing between the pre-mRNA and the U1 snRNA.</text>
</comment>
<dbReference type="HAMAP" id="MF_03153">
    <property type="entry name" value="U1_C"/>
    <property type="match status" value="1"/>
</dbReference>
<evidence type="ECO:0000256" key="4">
    <source>
        <dbReference type="ARBA" id="ARBA00022833"/>
    </source>
</evidence>
<comment type="function">
    <text evidence="9">Component of the spliceosomal U1 snRNP, which is essential for recognition of the pre-mRNA 5' splice-site and the subsequent assembly of the spliceosome. U1-C is directly involved in initial 5' splice-site recognition for both constitutive and regulated alternative splicing. The interaction with the 5' splice-site seems to precede base-pairing between the pre-mRNA and the U1 snRNA. Stimulates commitment or early (E) complex formation by stabilizing the base pairing of the 5' end of the U1 snRNA and the 5' splice-site region.</text>
</comment>